<evidence type="ECO:0000313" key="7">
    <source>
        <dbReference type="EMBL" id="SVA61729.1"/>
    </source>
</evidence>
<evidence type="ECO:0000256" key="4">
    <source>
        <dbReference type="ARBA" id="ARBA00022827"/>
    </source>
</evidence>
<dbReference type="InterPro" id="IPR007867">
    <property type="entry name" value="GMC_OxRtase_C"/>
</dbReference>
<dbReference type="PROSITE" id="PS00624">
    <property type="entry name" value="GMC_OXRED_2"/>
    <property type="match status" value="1"/>
</dbReference>
<gene>
    <name evidence="7" type="ORF">METZ01_LOCUS114583</name>
</gene>
<dbReference type="PIRSF" id="PIRSF000137">
    <property type="entry name" value="Alcohol_oxidase"/>
    <property type="match status" value="1"/>
</dbReference>
<dbReference type="Pfam" id="PF00732">
    <property type="entry name" value="GMC_oxred_N"/>
    <property type="match status" value="1"/>
</dbReference>
<protein>
    <recommendedName>
        <fullName evidence="5 6">Glucose-methanol-choline oxidoreductase N-terminal domain-containing protein</fullName>
    </recommendedName>
</protein>
<dbReference type="InterPro" id="IPR000172">
    <property type="entry name" value="GMC_OxRdtase_N"/>
</dbReference>
<keyword evidence="4" id="KW-0274">FAD</keyword>
<feature type="domain" description="Glucose-methanol-choline oxidoreductase N-terminal" evidence="5">
    <location>
        <begin position="81"/>
        <end position="104"/>
    </location>
</feature>
<dbReference type="SUPFAM" id="SSF54373">
    <property type="entry name" value="FAD-linked reductases, C-terminal domain"/>
    <property type="match status" value="1"/>
</dbReference>
<comment type="similarity">
    <text evidence="2">Belongs to the GMC oxidoreductase family.</text>
</comment>
<feature type="domain" description="Glucose-methanol-choline oxidoreductase N-terminal" evidence="6">
    <location>
        <begin position="253"/>
        <end position="267"/>
    </location>
</feature>
<dbReference type="NCBIfam" id="NF002550">
    <property type="entry name" value="PRK02106.1"/>
    <property type="match status" value="1"/>
</dbReference>
<evidence type="ECO:0000256" key="1">
    <source>
        <dbReference type="ARBA" id="ARBA00001974"/>
    </source>
</evidence>
<evidence type="ECO:0000256" key="2">
    <source>
        <dbReference type="ARBA" id="ARBA00010790"/>
    </source>
</evidence>
<comment type="cofactor">
    <cofactor evidence="1">
        <name>FAD</name>
        <dbReference type="ChEBI" id="CHEBI:57692"/>
    </cofactor>
</comment>
<dbReference type="Gene3D" id="3.30.560.10">
    <property type="entry name" value="Glucose Oxidase, domain 3"/>
    <property type="match status" value="1"/>
</dbReference>
<dbReference type="PANTHER" id="PTHR11552">
    <property type="entry name" value="GLUCOSE-METHANOL-CHOLINE GMC OXIDOREDUCTASE"/>
    <property type="match status" value="1"/>
</dbReference>
<dbReference type="GO" id="GO:0050660">
    <property type="term" value="F:flavin adenine dinucleotide binding"/>
    <property type="evidence" value="ECO:0007669"/>
    <property type="project" value="InterPro"/>
</dbReference>
<accession>A0A381XAE2</accession>
<dbReference type="PROSITE" id="PS00623">
    <property type="entry name" value="GMC_OXRED_1"/>
    <property type="match status" value="1"/>
</dbReference>
<feature type="non-terminal residue" evidence="7">
    <location>
        <position position="1"/>
    </location>
</feature>
<dbReference type="GO" id="GO:0016614">
    <property type="term" value="F:oxidoreductase activity, acting on CH-OH group of donors"/>
    <property type="evidence" value="ECO:0007669"/>
    <property type="project" value="InterPro"/>
</dbReference>
<dbReference type="PANTHER" id="PTHR11552:SF147">
    <property type="entry name" value="CHOLINE DEHYDROGENASE, MITOCHONDRIAL"/>
    <property type="match status" value="1"/>
</dbReference>
<evidence type="ECO:0000259" key="5">
    <source>
        <dbReference type="PROSITE" id="PS00623"/>
    </source>
</evidence>
<dbReference type="InterPro" id="IPR012132">
    <property type="entry name" value="GMC_OxRdtase"/>
</dbReference>
<keyword evidence="3" id="KW-0285">Flavoprotein</keyword>
<evidence type="ECO:0000256" key="3">
    <source>
        <dbReference type="ARBA" id="ARBA00022630"/>
    </source>
</evidence>
<dbReference type="Gene3D" id="3.50.50.60">
    <property type="entry name" value="FAD/NAD(P)-binding domain"/>
    <property type="match status" value="1"/>
</dbReference>
<reference evidence="7" key="1">
    <citation type="submission" date="2018-05" db="EMBL/GenBank/DDBJ databases">
        <authorList>
            <person name="Lanie J.A."/>
            <person name="Ng W.-L."/>
            <person name="Kazmierczak K.M."/>
            <person name="Andrzejewski T.M."/>
            <person name="Davidsen T.M."/>
            <person name="Wayne K.J."/>
            <person name="Tettelin H."/>
            <person name="Glass J.I."/>
            <person name="Rusch D."/>
            <person name="Podicherti R."/>
            <person name="Tsui H.-C.T."/>
            <person name="Winkler M.E."/>
        </authorList>
    </citation>
    <scope>NUCLEOTIDE SEQUENCE</scope>
</reference>
<dbReference type="SUPFAM" id="SSF51905">
    <property type="entry name" value="FAD/NAD(P)-binding domain"/>
    <property type="match status" value="1"/>
</dbReference>
<proteinExistence type="inferred from homology"/>
<dbReference type="Pfam" id="PF05199">
    <property type="entry name" value="GMC_oxred_C"/>
    <property type="match status" value="1"/>
</dbReference>
<organism evidence="7">
    <name type="scientific">marine metagenome</name>
    <dbReference type="NCBI Taxonomy" id="408172"/>
    <lineage>
        <taxon>unclassified sequences</taxon>
        <taxon>metagenomes</taxon>
        <taxon>ecological metagenomes</taxon>
    </lineage>
</organism>
<evidence type="ECO:0000259" key="6">
    <source>
        <dbReference type="PROSITE" id="PS00624"/>
    </source>
</evidence>
<name>A0A381XAE2_9ZZZZ</name>
<dbReference type="AlphaFoldDB" id="A0A381XAE2"/>
<dbReference type="EMBL" id="UINC01014480">
    <property type="protein sequence ID" value="SVA61729.1"/>
    <property type="molecule type" value="Genomic_DNA"/>
</dbReference>
<dbReference type="InterPro" id="IPR036188">
    <property type="entry name" value="FAD/NAD-bd_sf"/>
</dbReference>
<sequence length="530" mass="58362">VEEYDYIVIGAGSAGCVVANRLSQNSTTKVLLVEAGGRAWNPLIHIPVGFWKMIDKPSLNWCFNTEPEEGTANREIPIPRGKVLGGSSSINGMLYVRGQPLDYDTWAQLGNRGWSYDEVLPFFRQSENFERGDDQFRGSGGELNVADMVEHHPLLDAFIDAGVEIGYPKTPDYNGVSQEGFGYYQVTQLRGRRHSTADAFLRPARHRKNLHITTRAHVHRIVLDNRRAVGIRYSVAGQAREARANREVLLCAGAVQSPQLLELSGIGNPELLRKYDIDVAHELPGVGENYRDHYASSIAWRVKGVTTLNQDTRPLKLLGEAAKYAFTRRGVMTYTAGIAHGFVRTREELDSPDVQFHFAHASYARNARRGTLEREPGMTLSVCQLRPESQGSIHIQSNDPEAAPAIRPNFLSEQIDRDALVAGMRIARQVGAAPALQKFSDNELFPGATCDSYEELLNFCRATGSTVFHPVGTCKMGSDPYAVVDDQLRVHGIEGLRIADASVMPTLVSGNTNAPCIMIGEKAAAMTLAD</sequence>